<gene>
    <name evidence="1" type="ORF">V1468_08530</name>
</gene>
<reference evidence="1 2" key="1">
    <citation type="submission" date="2024-02" db="EMBL/GenBank/DDBJ databases">
        <title>Winogradskyella poriferorum JCM 12885.</title>
        <authorList>
            <person name="Zhang D.-F."/>
            <person name="Fu Z.-Y."/>
        </authorList>
    </citation>
    <scope>NUCLEOTIDE SEQUENCE [LARGE SCALE GENOMIC DNA]</scope>
    <source>
        <strain evidence="1 2">JCM 12885</strain>
    </source>
</reference>
<dbReference type="RefSeq" id="WP_331809818.1">
    <property type="nucleotide sequence ID" value="NZ_JAZHOU010000002.1"/>
</dbReference>
<evidence type="ECO:0008006" key="3">
    <source>
        <dbReference type="Google" id="ProtNLM"/>
    </source>
</evidence>
<dbReference type="EMBL" id="JAZHOU010000002">
    <property type="protein sequence ID" value="MEF3079046.1"/>
    <property type="molecule type" value="Genomic_DNA"/>
</dbReference>
<proteinExistence type="predicted"/>
<evidence type="ECO:0000313" key="1">
    <source>
        <dbReference type="EMBL" id="MEF3079046.1"/>
    </source>
</evidence>
<dbReference type="Proteomes" id="UP001356704">
    <property type="component" value="Unassembled WGS sequence"/>
</dbReference>
<name>A0ABU7W4Z9_9FLAO</name>
<comment type="caution">
    <text evidence="1">The sequence shown here is derived from an EMBL/GenBank/DDBJ whole genome shotgun (WGS) entry which is preliminary data.</text>
</comment>
<sequence length="126" mass="14969">MLNLILILLPLISFGQHLKCCKSVNEVELYLNGNWIEKKAEANTVYEFWFENGKGHLSEKEITENGDELIELEIQPYVEVIKYEGGFKIKFTYPYESWTSELKYLNSNKLILIRDGKETEYYRYKK</sequence>
<accession>A0ABU7W4Z9</accession>
<protein>
    <recommendedName>
        <fullName evidence="3">Lipocalin-like domain-containing protein</fullName>
    </recommendedName>
</protein>
<organism evidence="1 2">
    <name type="scientific">Winogradskyella poriferorum</name>
    <dbReference type="NCBI Taxonomy" id="307627"/>
    <lineage>
        <taxon>Bacteria</taxon>
        <taxon>Pseudomonadati</taxon>
        <taxon>Bacteroidota</taxon>
        <taxon>Flavobacteriia</taxon>
        <taxon>Flavobacteriales</taxon>
        <taxon>Flavobacteriaceae</taxon>
        <taxon>Winogradskyella</taxon>
    </lineage>
</organism>
<evidence type="ECO:0000313" key="2">
    <source>
        <dbReference type="Proteomes" id="UP001356704"/>
    </source>
</evidence>
<keyword evidence="2" id="KW-1185">Reference proteome</keyword>